<dbReference type="InterPro" id="IPR016177">
    <property type="entry name" value="DNA-bd_dom_sf"/>
</dbReference>
<feature type="region of interest" description="Disordered" evidence="5">
    <location>
        <begin position="111"/>
        <end position="142"/>
    </location>
</feature>
<evidence type="ECO:0000256" key="3">
    <source>
        <dbReference type="ARBA" id="ARBA00023125"/>
    </source>
</evidence>
<dbReference type="Gene3D" id="3.30.730.10">
    <property type="entry name" value="AP2/ERF domain"/>
    <property type="match status" value="1"/>
</dbReference>
<feature type="compositionally biased region" description="Basic and acidic residues" evidence="5">
    <location>
        <begin position="111"/>
        <end position="134"/>
    </location>
</feature>
<gene>
    <name evidence="8" type="ORF">SBF1_5590003</name>
</gene>
<dbReference type="InterPro" id="IPR001471">
    <property type="entry name" value="AP2/ERF_dom"/>
</dbReference>
<dbReference type="SMART" id="SM00380">
    <property type="entry name" value="AP2"/>
    <property type="match status" value="1"/>
</dbReference>
<keyword evidence="2" id="KW-0805">Transcription regulation</keyword>
<proteinExistence type="predicted"/>
<evidence type="ECO:0000313" key="8">
    <source>
        <dbReference type="EMBL" id="SPF52067.1"/>
    </source>
</evidence>
<evidence type="ECO:0000256" key="4">
    <source>
        <dbReference type="ARBA" id="ARBA00023163"/>
    </source>
</evidence>
<dbReference type="InterPro" id="IPR000305">
    <property type="entry name" value="GIY-YIG_endonuc"/>
</dbReference>
<dbReference type="SUPFAM" id="SSF54171">
    <property type="entry name" value="DNA-binding domain"/>
    <property type="match status" value="1"/>
</dbReference>
<sequence length="292" mass="34265">MIGIYAITNKVNGKMYIGQSLDIERRWKWGHIYALRKGCHINNRLQKEFDEYGENKFELRILEECEESKSDDKEIQYIKTYKTYNDSFGYNYTFGGKGGKPIEETRKKIAEAKKGTRHTEESRKKMSEAKKENPVRYWQGKQRSRETILKMSESSKGRRAWNKGEKLTEEHKLKLSEIRKEFPLNYWLGKHRSTETKKKLSDINNGKTHLEETIQKMKTTHQKSFIKTRNTSGYKGVSYDKARGKWMASVRGLYLGRFATKEAAARAYNEGALKYYGEHAYLNEVLYCEVIG</sequence>
<dbReference type="GO" id="GO:0004519">
    <property type="term" value="F:endonuclease activity"/>
    <property type="evidence" value="ECO:0007669"/>
    <property type="project" value="InterPro"/>
</dbReference>
<dbReference type="InterPro" id="IPR006350">
    <property type="entry name" value="Intron_endoG1"/>
</dbReference>
<dbReference type="InterPro" id="IPR036955">
    <property type="entry name" value="AP2/ERF_dom_sf"/>
</dbReference>
<evidence type="ECO:0008006" key="10">
    <source>
        <dbReference type="Google" id="ProtNLM"/>
    </source>
</evidence>
<dbReference type="SUPFAM" id="SSF64496">
    <property type="entry name" value="DNA-binding domain of intron-encoded endonucleases"/>
    <property type="match status" value="1"/>
</dbReference>
<dbReference type="SUPFAM" id="SSF82771">
    <property type="entry name" value="GIY-YIG endonuclease"/>
    <property type="match status" value="1"/>
</dbReference>
<feature type="domain" description="GIY-YIG" evidence="6">
    <location>
        <begin position="1"/>
        <end position="76"/>
    </location>
</feature>
<evidence type="ECO:0000259" key="7">
    <source>
        <dbReference type="PROSITE" id="PS51032"/>
    </source>
</evidence>
<keyword evidence="4" id="KW-0804">Transcription</keyword>
<name>A0A2U3LJD7_9FIRM</name>
<dbReference type="Pfam" id="PF07460">
    <property type="entry name" value="NUMOD3"/>
    <property type="match status" value="2"/>
</dbReference>
<dbReference type="Proteomes" id="UP000238916">
    <property type="component" value="Unassembled WGS sequence"/>
</dbReference>
<dbReference type="InterPro" id="IPR035901">
    <property type="entry name" value="GIY-YIG_endonuc_sf"/>
</dbReference>
<dbReference type="CDD" id="cd10437">
    <property type="entry name" value="GIY-YIG_HE_I-TevI_like"/>
    <property type="match status" value="1"/>
</dbReference>
<dbReference type="Pfam" id="PF00847">
    <property type="entry name" value="AP2"/>
    <property type="match status" value="1"/>
</dbReference>
<dbReference type="Gene3D" id="3.40.1440.10">
    <property type="entry name" value="GIY-YIG endonuclease"/>
    <property type="match status" value="1"/>
</dbReference>
<dbReference type="OrthoDB" id="9789954at2"/>
<evidence type="ECO:0000313" key="9">
    <source>
        <dbReference type="Proteomes" id="UP000238916"/>
    </source>
</evidence>
<dbReference type="PROSITE" id="PS51032">
    <property type="entry name" value="AP2_ERF"/>
    <property type="match status" value="1"/>
</dbReference>
<dbReference type="InterPro" id="IPR003611">
    <property type="entry name" value="NUMOD3"/>
</dbReference>
<dbReference type="SMART" id="SM00465">
    <property type="entry name" value="GIYc"/>
    <property type="match status" value="1"/>
</dbReference>
<feature type="domain" description="AP2/ERF" evidence="7">
    <location>
        <begin position="233"/>
        <end position="285"/>
    </location>
</feature>
<evidence type="ECO:0000256" key="2">
    <source>
        <dbReference type="ARBA" id="ARBA00023015"/>
    </source>
</evidence>
<dbReference type="GO" id="GO:0003677">
    <property type="term" value="F:DNA binding"/>
    <property type="evidence" value="ECO:0007669"/>
    <property type="project" value="UniProtKB-KW"/>
</dbReference>
<accession>A0A2U3LJD7</accession>
<evidence type="ECO:0000259" key="6">
    <source>
        <dbReference type="PROSITE" id="PS50164"/>
    </source>
</evidence>
<dbReference type="NCBIfam" id="TIGR01453">
    <property type="entry name" value="grpIintron_endo"/>
    <property type="match status" value="1"/>
</dbReference>
<dbReference type="AlphaFoldDB" id="A0A2U3LJD7"/>
<dbReference type="PROSITE" id="PS50164">
    <property type="entry name" value="GIY_YIG"/>
    <property type="match status" value="1"/>
</dbReference>
<evidence type="ECO:0000256" key="1">
    <source>
        <dbReference type="ARBA" id="ARBA00010045"/>
    </source>
</evidence>
<dbReference type="SMART" id="SM00496">
    <property type="entry name" value="IENR2"/>
    <property type="match status" value="6"/>
</dbReference>
<dbReference type="Pfam" id="PF01541">
    <property type="entry name" value="GIY-YIG"/>
    <property type="match status" value="1"/>
</dbReference>
<dbReference type="GO" id="GO:0003700">
    <property type="term" value="F:DNA-binding transcription factor activity"/>
    <property type="evidence" value="ECO:0007669"/>
    <property type="project" value="InterPro"/>
</dbReference>
<dbReference type="EMBL" id="OMOF01000511">
    <property type="protein sequence ID" value="SPF52067.1"/>
    <property type="molecule type" value="Genomic_DNA"/>
</dbReference>
<reference evidence="9" key="1">
    <citation type="submission" date="2018-02" db="EMBL/GenBank/DDBJ databases">
        <authorList>
            <person name="Hausmann B."/>
        </authorList>
    </citation>
    <scope>NUCLEOTIDE SEQUENCE [LARGE SCALE GENOMIC DNA]</scope>
    <source>
        <strain evidence="9">Peat soil MAG SbF1</strain>
    </source>
</reference>
<organism evidence="8 9">
    <name type="scientific">Candidatus Desulfosporosinus infrequens</name>
    <dbReference type="NCBI Taxonomy" id="2043169"/>
    <lineage>
        <taxon>Bacteria</taxon>
        <taxon>Bacillati</taxon>
        <taxon>Bacillota</taxon>
        <taxon>Clostridia</taxon>
        <taxon>Eubacteriales</taxon>
        <taxon>Desulfitobacteriaceae</taxon>
        <taxon>Desulfosporosinus</taxon>
    </lineage>
</organism>
<evidence type="ECO:0000256" key="5">
    <source>
        <dbReference type="SAM" id="MobiDB-lite"/>
    </source>
</evidence>
<protein>
    <recommendedName>
        <fullName evidence="10">GIY-YIG domain-containing protein</fullName>
    </recommendedName>
</protein>
<keyword evidence="3" id="KW-0238">DNA-binding</keyword>
<comment type="similarity">
    <text evidence="1">To endonucleases of group I introns of fungi and phage.</text>
</comment>